<name>A0A0E4A042_9BACT</name>
<evidence type="ECO:0000313" key="2">
    <source>
        <dbReference type="Proteomes" id="UP000033054"/>
    </source>
</evidence>
<organism evidence="1 2">
    <name type="scientific">Spirosoma radiotolerans</name>
    <dbReference type="NCBI Taxonomy" id="1379870"/>
    <lineage>
        <taxon>Bacteria</taxon>
        <taxon>Pseudomonadati</taxon>
        <taxon>Bacteroidota</taxon>
        <taxon>Cytophagia</taxon>
        <taxon>Cytophagales</taxon>
        <taxon>Cytophagaceae</taxon>
        <taxon>Spirosoma</taxon>
    </lineage>
</organism>
<dbReference type="GO" id="GO:0008168">
    <property type="term" value="F:methyltransferase activity"/>
    <property type="evidence" value="ECO:0007669"/>
    <property type="project" value="UniProtKB-KW"/>
</dbReference>
<dbReference type="Proteomes" id="UP000033054">
    <property type="component" value="Chromosome"/>
</dbReference>
<dbReference type="HOGENOM" id="CLU_120515_0_0_10"/>
<keyword evidence="2" id="KW-1185">Reference proteome</keyword>
<reference evidence="1 2" key="1">
    <citation type="journal article" date="2014" name="Curr. Microbiol.">
        <title>Spirosoma radiotolerans sp. nov., a gamma-radiation-resistant bacterium isolated from gamma ray-irradiated soil.</title>
        <authorList>
            <person name="Lee J.J."/>
            <person name="Srinivasan S."/>
            <person name="Lim S."/>
            <person name="Joe M."/>
            <person name="Im S."/>
            <person name="Bae S.I."/>
            <person name="Park K.R."/>
            <person name="Han J.H."/>
            <person name="Park S.H."/>
            <person name="Joo B.M."/>
            <person name="Park S.J."/>
            <person name="Kim M.K."/>
        </authorList>
    </citation>
    <scope>NUCLEOTIDE SEQUENCE [LARGE SCALE GENOMIC DNA]</scope>
    <source>
        <strain evidence="1 2">DG5A</strain>
    </source>
</reference>
<proteinExistence type="predicted"/>
<dbReference type="OrthoDB" id="5509356at2"/>
<gene>
    <name evidence="1" type="ORF">SD10_01070</name>
</gene>
<protein>
    <submittedName>
        <fullName evidence="1">rRNA adenine methyltransferase</fullName>
    </submittedName>
</protein>
<evidence type="ECO:0000313" key="1">
    <source>
        <dbReference type="EMBL" id="AKD58267.1"/>
    </source>
</evidence>
<dbReference type="STRING" id="1379870.SD10_01070"/>
<keyword evidence="1" id="KW-0489">Methyltransferase</keyword>
<dbReference type="AlphaFoldDB" id="A0A0E4A042"/>
<dbReference type="GO" id="GO:0032259">
    <property type="term" value="P:methylation"/>
    <property type="evidence" value="ECO:0007669"/>
    <property type="project" value="UniProtKB-KW"/>
</dbReference>
<dbReference type="KEGG" id="srd:SD10_01070"/>
<dbReference type="PATRIC" id="fig|1379870.5.peg.233"/>
<dbReference type="EMBL" id="CP010429">
    <property type="protein sequence ID" value="AKD58267.1"/>
    <property type="molecule type" value="Genomic_DNA"/>
</dbReference>
<accession>A0A0E4A042</accession>
<keyword evidence="1" id="KW-0808">Transferase</keyword>
<sequence>MQFDSTNPIIQLCVRGMEMEAESPDQAKNLFAQAWGLATTELEKFTAAHYLARHQDSATQKLEWDLIALHWALQIQDGSLNASYPSLYLNIGKGYEDLGALDQAKHHYQLALSYVDHLPAEGYGKMIKQGIESGLQRVIP</sequence>